<evidence type="ECO:0000313" key="2">
    <source>
        <dbReference type="Proteomes" id="UP001079657"/>
    </source>
</evidence>
<protein>
    <submittedName>
        <fullName evidence="1">Uncharacterized protein</fullName>
    </submittedName>
</protein>
<dbReference type="Proteomes" id="UP001079657">
    <property type="component" value="Unassembled WGS sequence"/>
</dbReference>
<reference evidence="1" key="1">
    <citation type="submission" date="2022-12" db="EMBL/GenBank/DDBJ databases">
        <authorList>
            <person name="Wang J."/>
        </authorList>
    </citation>
    <scope>NUCLEOTIDE SEQUENCE</scope>
    <source>
        <strain evidence="1">HY-42-06</strain>
    </source>
</reference>
<name>A0ABT4CWZ5_9CLOT</name>
<comment type="caution">
    <text evidence="1">The sequence shown here is derived from an EMBL/GenBank/DDBJ whole genome shotgun (WGS) entry which is preliminary data.</text>
</comment>
<organism evidence="1 2">
    <name type="scientific">Clostridium ganghwense</name>
    <dbReference type="NCBI Taxonomy" id="312089"/>
    <lineage>
        <taxon>Bacteria</taxon>
        <taxon>Bacillati</taxon>
        <taxon>Bacillota</taxon>
        <taxon>Clostridia</taxon>
        <taxon>Eubacteriales</taxon>
        <taxon>Clostridiaceae</taxon>
        <taxon>Clostridium</taxon>
    </lineage>
</organism>
<dbReference type="RefSeq" id="WP_268051407.1">
    <property type="nucleotide sequence ID" value="NZ_JAPQES010000007.1"/>
</dbReference>
<sequence length="64" mass="7353">MGELKLTVTQAKREETIEKILKLVETEFEEVEVTVLFTKGLLEDAIRKVEERALLAPLKIINKN</sequence>
<keyword evidence="2" id="KW-1185">Reference proteome</keyword>
<proteinExistence type="predicted"/>
<evidence type="ECO:0000313" key="1">
    <source>
        <dbReference type="EMBL" id="MCY6372419.1"/>
    </source>
</evidence>
<dbReference type="EMBL" id="JAPQES010000007">
    <property type="protein sequence ID" value="MCY6372419.1"/>
    <property type="molecule type" value="Genomic_DNA"/>
</dbReference>
<accession>A0ABT4CWZ5</accession>
<gene>
    <name evidence="1" type="ORF">OXH55_17465</name>
</gene>